<organism evidence="3">
    <name type="scientific">Enterobius vermicularis</name>
    <name type="common">Human pinworm</name>
    <dbReference type="NCBI Taxonomy" id="51028"/>
    <lineage>
        <taxon>Eukaryota</taxon>
        <taxon>Metazoa</taxon>
        <taxon>Ecdysozoa</taxon>
        <taxon>Nematoda</taxon>
        <taxon>Chromadorea</taxon>
        <taxon>Rhabditida</taxon>
        <taxon>Spirurina</taxon>
        <taxon>Oxyuridomorpha</taxon>
        <taxon>Oxyuroidea</taxon>
        <taxon>Oxyuridae</taxon>
        <taxon>Enterobius</taxon>
    </lineage>
</organism>
<dbReference type="AlphaFoldDB" id="A0A0N4VM41"/>
<accession>A0A0N4VM41</accession>
<evidence type="ECO:0000313" key="3">
    <source>
        <dbReference type="WBParaSite" id="EVEC_0001199201-mRNA-1"/>
    </source>
</evidence>
<sequence>MIRPTCLTTKYQPVTVQGTTTIPAFVQASWSIRQPKVGVIAGGVQGPAWIWGDDVRVEPVPQEGDVVGLEFSELRIYRANVKREKVEREPSGRGVLQTPKGFETFVPFGK</sequence>
<dbReference type="WBParaSite" id="EVEC_0001199201-mRNA-1">
    <property type="protein sequence ID" value="EVEC_0001199201-mRNA-1"/>
    <property type="gene ID" value="EVEC_0001199201"/>
</dbReference>
<name>A0A0N4VM41_ENTVE</name>
<reference evidence="3" key="1">
    <citation type="submission" date="2017-02" db="UniProtKB">
        <authorList>
            <consortium name="WormBaseParasite"/>
        </authorList>
    </citation>
    <scope>IDENTIFICATION</scope>
</reference>
<keyword evidence="2" id="KW-1185">Reference proteome</keyword>
<proteinExistence type="predicted"/>
<evidence type="ECO:0000313" key="2">
    <source>
        <dbReference type="Proteomes" id="UP000274131"/>
    </source>
</evidence>
<protein>
    <submittedName>
        <fullName evidence="3">Coat protein</fullName>
    </submittedName>
</protein>
<gene>
    <name evidence="1" type="ORF">EVEC_LOCUS11237</name>
</gene>
<dbReference type="Proteomes" id="UP000274131">
    <property type="component" value="Unassembled WGS sequence"/>
</dbReference>
<dbReference type="EMBL" id="UXUI01011751">
    <property type="protein sequence ID" value="VDD96486.1"/>
    <property type="molecule type" value="Genomic_DNA"/>
</dbReference>
<reference evidence="1 2" key="2">
    <citation type="submission" date="2018-10" db="EMBL/GenBank/DDBJ databases">
        <authorList>
            <consortium name="Pathogen Informatics"/>
        </authorList>
    </citation>
    <scope>NUCLEOTIDE SEQUENCE [LARGE SCALE GENOMIC DNA]</scope>
</reference>
<evidence type="ECO:0000313" key="1">
    <source>
        <dbReference type="EMBL" id="VDD96486.1"/>
    </source>
</evidence>